<dbReference type="Gene3D" id="3.40.50.720">
    <property type="entry name" value="NAD(P)-binding Rossmann-like Domain"/>
    <property type="match status" value="1"/>
</dbReference>
<name>A0A8K0NE12_9HYPO</name>
<organism evidence="1 2">
    <name type="scientific">Claviceps africana</name>
    <dbReference type="NCBI Taxonomy" id="83212"/>
    <lineage>
        <taxon>Eukaryota</taxon>
        <taxon>Fungi</taxon>
        <taxon>Dikarya</taxon>
        <taxon>Ascomycota</taxon>
        <taxon>Pezizomycotina</taxon>
        <taxon>Sordariomycetes</taxon>
        <taxon>Hypocreomycetidae</taxon>
        <taxon>Hypocreales</taxon>
        <taxon>Clavicipitaceae</taxon>
        <taxon>Claviceps</taxon>
    </lineage>
</organism>
<dbReference type="Proteomes" id="UP000811619">
    <property type="component" value="Unassembled WGS sequence"/>
</dbReference>
<keyword evidence="2" id="KW-1185">Reference proteome</keyword>
<reference evidence="1" key="1">
    <citation type="journal article" date="2020" name="bioRxiv">
        <title>Whole genome comparisons of ergot fungi reveals the divergence and evolution of species within the genus Claviceps are the result of varying mechanisms driving genome evolution and host range expansion.</title>
        <authorList>
            <person name="Wyka S.A."/>
            <person name="Mondo S.J."/>
            <person name="Liu M."/>
            <person name="Dettman J."/>
            <person name="Nalam V."/>
            <person name="Broders K.D."/>
        </authorList>
    </citation>
    <scope>NUCLEOTIDE SEQUENCE</scope>
    <source>
        <strain evidence="1">CCC 489</strain>
    </source>
</reference>
<protein>
    <submittedName>
        <fullName evidence="1">Uncharacterized protein</fullName>
    </submittedName>
</protein>
<dbReference type="OrthoDB" id="204377at2759"/>
<sequence length="90" mass="10314">MLRGAPRGVVLDMCYHPTPFTRLVTLAARHGWHVVLGTEPAIWQGLEQDRYWTGRPVRDLPVRKVQDAMREQVRARCPADADERLFYAAA</sequence>
<dbReference type="InterPro" id="IPR036291">
    <property type="entry name" value="NAD(P)-bd_dom_sf"/>
</dbReference>
<dbReference type="AlphaFoldDB" id="A0A8K0NE12"/>
<evidence type="ECO:0000313" key="1">
    <source>
        <dbReference type="EMBL" id="KAG5913022.1"/>
    </source>
</evidence>
<gene>
    <name evidence="1" type="ORF">E4U42_001570</name>
</gene>
<dbReference type="EMBL" id="SRPY01001470">
    <property type="protein sequence ID" value="KAG5913022.1"/>
    <property type="molecule type" value="Genomic_DNA"/>
</dbReference>
<dbReference type="SUPFAM" id="SSF51735">
    <property type="entry name" value="NAD(P)-binding Rossmann-fold domains"/>
    <property type="match status" value="1"/>
</dbReference>
<proteinExistence type="predicted"/>
<comment type="caution">
    <text evidence="1">The sequence shown here is derived from an EMBL/GenBank/DDBJ whole genome shotgun (WGS) entry which is preliminary data.</text>
</comment>
<accession>A0A8K0NE12</accession>
<evidence type="ECO:0000313" key="2">
    <source>
        <dbReference type="Proteomes" id="UP000811619"/>
    </source>
</evidence>